<protein>
    <submittedName>
        <fullName evidence="4">Kinase-like domain-containing protein</fullName>
    </submittedName>
</protein>
<keyword evidence="5" id="KW-1185">Reference proteome</keyword>
<feature type="region of interest" description="Disordered" evidence="2">
    <location>
        <begin position="346"/>
        <end position="371"/>
    </location>
</feature>
<dbReference type="VEuPathDB" id="FungiDB:RhiirFUN_025382"/>
<dbReference type="GO" id="GO:0005524">
    <property type="term" value="F:ATP binding"/>
    <property type="evidence" value="ECO:0007669"/>
    <property type="project" value="UniProtKB-UniRule"/>
</dbReference>
<dbReference type="EMBL" id="AUPC02000196">
    <property type="protein sequence ID" value="POG66214.1"/>
    <property type="molecule type" value="Genomic_DNA"/>
</dbReference>
<name>A0A2P4PLE7_RHIID</name>
<comment type="caution">
    <text evidence="4">The sequence shown here is derived from an EMBL/GenBank/DDBJ whole genome shotgun (WGS) entry which is preliminary data.</text>
</comment>
<dbReference type="PRINTS" id="PR00109">
    <property type="entry name" value="TYRKINASE"/>
</dbReference>
<gene>
    <name evidence="4" type="ORF">GLOIN_2v1780791</name>
</gene>
<dbReference type="Proteomes" id="UP000018888">
    <property type="component" value="Unassembled WGS sequence"/>
</dbReference>
<dbReference type="PROSITE" id="PS50011">
    <property type="entry name" value="PROTEIN_KINASE_DOM"/>
    <property type="match status" value="1"/>
</dbReference>
<dbReference type="SMR" id="A0A2P4PLE7"/>
<proteinExistence type="predicted"/>
<evidence type="ECO:0000313" key="4">
    <source>
        <dbReference type="EMBL" id="POG66214.1"/>
    </source>
</evidence>
<keyword evidence="1" id="KW-0067">ATP-binding</keyword>
<evidence type="ECO:0000259" key="3">
    <source>
        <dbReference type="PROSITE" id="PS50011"/>
    </source>
</evidence>
<dbReference type="Pfam" id="PF07714">
    <property type="entry name" value="PK_Tyr_Ser-Thr"/>
    <property type="match status" value="1"/>
</dbReference>
<keyword evidence="1" id="KW-0547">Nucleotide-binding</keyword>
<dbReference type="Gene3D" id="1.10.510.10">
    <property type="entry name" value="Transferase(Phosphotransferase) domain 1"/>
    <property type="match status" value="1"/>
</dbReference>
<dbReference type="InterPro" id="IPR017441">
    <property type="entry name" value="Protein_kinase_ATP_BS"/>
</dbReference>
<reference evidence="4 5" key="1">
    <citation type="journal article" date="2013" name="Proc. Natl. Acad. Sci. U.S.A.">
        <title>Genome of an arbuscular mycorrhizal fungus provides insight into the oldest plant symbiosis.</title>
        <authorList>
            <person name="Tisserant E."/>
            <person name="Malbreil M."/>
            <person name="Kuo A."/>
            <person name="Kohler A."/>
            <person name="Symeonidi A."/>
            <person name="Balestrini R."/>
            <person name="Charron P."/>
            <person name="Duensing N."/>
            <person name="Frei Dit Frey N."/>
            <person name="Gianinazzi-Pearson V."/>
            <person name="Gilbert L.B."/>
            <person name="Handa Y."/>
            <person name="Herr J.R."/>
            <person name="Hijri M."/>
            <person name="Koul R."/>
            <person name="Kawaguchi M."/>
            <person name="Krajinski F."/>
            <person name="Lammers P.J."/>
            <person name="Masclaux F.G."/>
            <person name="Murat C."/>
            <person name="Morin E."/>
            <person name="Ndikumana S."/>
            <person name="Pagni M."/>
            <person name="Petitpierre D."/>
            <person name="Requena N."/>
            <person name="Rosikiewicz P."/>
            <person name="Riley R."/>
            <person name="Saito K."/>
            <person name="San Clemente H."/>
            <person name="Shapiro H."/>
            <person name="van Tuinen D."/>
            <person name="Becard G."/>
            <person name="Bonfante P."/>
            <person name="Paszkowski U."/>
            <person name="Shachar-Hill Y.Y."/>
            <person name="Tuskan G.A."/>
            <person name="Young P.W."/>
            <person name="Sanders I.R."/>
            <person name="Henrissat B."/>
            <person name="Rensing S.A."/>
            <person name="Grigoriev I.V."/>
            <person name="Corradi N."/>
            <person name="Roux C."/>
            <person name="Martin F."/>
        </authorList>
    </citation>
    <scope>NUCLEOTIDE SEQUENCE [LARGE SCALE GENOMIC DNA]</scope>
    <source>
        <strain evidence="4 5">DAOM 197198</strain>
    </source>
</reference>
<dbReference type="InterPro" id="IPR000719">
    <property type="entry name" value="Prot_kinase_dom"/>
</dbReference>
<dbReference type="GO" id="GO:0004672">
    <property type="term" value="F:protein kinase activity"/>
    <property type="evidence" value="ECO:0007669"/>
    <property type="project" value="InterPro"/>
</dbReference>
<evidence type="ECO:0000256" key="1">
    <source>
        <dbReference type="PROSITE-ProRule" id="PRU10141"/>
    </source>
</evidence>
<feature type="compositionally biased region" description="Polar residues" evidence="2">
    <location>
        <begin position="346"/>
        <end position="355"/>
    </location>
</feature>
<reference evidence="4 5" key="2">
    <citation type="journal article" date="2018" name="New Phytol.">
        <title>High intraspecific genome diversity in the model arbuscular mycorrhizal symbiont Rhizophagus irregularis.</title>
        <authorList>
            <person name="Chen E.C.H."/>
            <person name="Morin E."/>
            <person name="Beaudet D."/>
            <person name="Noel J."/>
            <person name="Yildirir G."/>
            <person name="Ndikumana S."/>
            <person name="Charron P."/>
            <person name="St-Onge C."/>
            <person name="Giorgi J."/>
            <person name="Kruger M."/>
            <person name="Marton T."/>
            <person name="Ropars J."/>
            <person name="Grigoriev I.V."/>
            <person name="Hainaut M."/>
            <person name="Henrissat B."/>
            <person name="Roux C."/>
            <person name="Martin F."/>
            <person name="Corradi N."/>
        </authorList>
    </citation>
    <scope>NUCLEOTIDE SEQUENCE [LARGE SCALE GENOMIC DNA]</scope>
    <source>
        <strain evidence="4 5">DAOM 197198</strain>
    </source>
</reference>
<dbReference type="InterPro" id="IPR011009">
    <property type="entry name" value="Kinase-like_dom_sf"/>
</dbReference>
<dbReference type="InterPro" id="IPR050167">
    <property type="entry name" value="Ser_Thr_protein_kinase"/>
</dbReference>
<dbReference type="SUPFAM" id="SSF56112">
    <property type="entry name" value="Protein kinase-like (PK-like)"/>
    <property type="match status" value="1"/>
</dbReference>
<organism evidence="4 5">
    <name type="scientific">Rhizophagus irregularis (strain DAOM 181602 / DAOM 197198 / MUCL 43194)</name>
    <name type="common">Arbuscular mycorrhizal fungus</name>
    <name type="synonym">Glomus intraradices</name>
    <dbReference type="NCBI Taxonomy" id="747089"/>
    <lineage>
        <taxon>Eukaryota</taxon>
        <taxon>Fungi</taxon>
        <taxon>Fungi incertae sedis</taxon>
        <taxon>Mucoromycota</taxon>
        <taxon>Glomeromycotina</taxon>
        <taxon>Glomeromycetes</taxon>
        <taxon>Glomerales</taxon>
        <taxon>Glomeraceae</taxon>
        <taxon>Rhizophagus</taxon>
    </lineage>
</organism>
<feature type="domain" description="Protein kinase" evidence="3">
    <location>
        <begin position="77"/>
        <end position="333"/>
    </location>
</feature>
<evidence type="ECO:0000313" key="5">
    <source>
        <dbReference type="Proteomes" id="UP000018888"/>
    </source>
</evidence>
<dbReference type="PANTHER" id="PTHR23257">
    <property type="entry name" value="SERINE-THREONINE PROTEIN KINASE"/>
    <property type="match status" value="1"/>
</dbReference>
<evidence type="ECO:0000256" key="2">
    <source>
        <dbReference type="SAM" id="MobiDB-lite"/>
    </source>
</evidence>
<dbReference type="AlphaFoldDB" id="A0A2P4PLE7"/>
<dbReference type="InterPro" id="IPR001245">
    <property type="entry name" value="Ser-Thr/Tyr_kinase_cat_dom"/>
</dbReference>
<dbReference type="PROSITE" id="PS00107">
    <property type="entry name" value="PROTEIN_KINASE_ATP"/>
    <property type="match status" value="1"/>
</dbReference>
<sequence length="371" mass="42149">MAEIAFEKLRELGEHITACNFCAACNRPNSGIEWCRLCSPHKNLSTGNSEIDEILYSRQIHAKNCDEIIEYVPHSDFKDIRQIGQGGFAFIYTATWEKKTPQEVSIPVVLKKSKNPIHEFIGEIRVHCDCSLANNYITQLYGITKDPITEEFMMVLEYASKGNLRQFLKNANSSELSWKNKTKILYDVIYDLHIIHKKGYVHKDLHSGNILCFDYYTKISDMGLSQSVYDSKPTVYGVMPYIAPEVLENEKYTYASDIYSFGIIMAEVSLGKPPYAEYPHDESLALAICNGLRPGLSAGTPEPYCELFRRCTDTVPEKRPSSEEIVTTIRAWLLFDEFEGAEINSGSNNFSQDSFPDSKLEQLSIPKSYSK</sequence>
<feature type="binding site" evidence="1">
    <location>
        <position position="111"/>
    </location>
    <ligand>
        <name>ATP</name>
        <dbReference type="ChEBI" id="CHEBI:30616"/>
    </ligand>
</feature>
<accession>A0A2P4PLE7</accession>